<keyword evidence="3" id="KW-1185">Reference proteome</keyword>
<feature type="region of interest" description="Disordered" evidence="1">
    <location>
        <begin position="1"/>
        <end position="67"/>
    </location>
</feature>
<proteinExistence type="predicted"/>
<gene>
    <name evidence="2" type="ORF">PHLCEN_2v274</name>
</gene>
<feature type="compositionally biased region" description="Polar residues" evidence="1">
    <location>
        <begin position="320"/>
        <end position="329"/>
    </location>
</feature>
<accession>A0A2R6S6C1</accession>
<feature type="compositionally biased region" description="Basic residues" evidence="1">
    <location>
        <begin position="465"/>
        <end position="482"/>
    </location>
</feature>
<feature type="compositionally biased region" description="Basic residues" evidence="1">
    <location>
        <begin position="643"/>
        <end position="652"/>
    </location>
</feature>
<feature type="region of interest" description="Disordered" evidence="1">
    <location>
        <begin position="607"/>
        <end position="837"/>
    </location>
</feature>
<feature type="region of interest" description="Disordered" evidence="1">
    <location>
        <begin position="312"/>
        <end position="337"/>
    </location>
</feature>
<comment type="caution">
    <text evidence="2">The sequence shown here is derived from an EMBL/GenBank/DDBJ whole genome shotgun (WGS) entry which is preliminary data.</text>
</comment>
<feature type="compositionally biased region" description="Polar residues" evidence="1">
    <location>
        <begin position="995"/>
        <end position="1010"/>
    </location>
</feature>
<feature type="compositionally biased region" description="Polar residues" evidence="1">
    <location>
        <begin position="38"/>
        <end position="59"/>
    </location>
</feature>
<evidence type="ECO:0000313" key="3">
    <source>
        <dbReference type="Proteomes" id="UP000186601"/>
    </source>
</evidence>
<dbReference type="STRING" id="98765.A0A2R6S6C1"/>
<feature type="region of interest" description="Disordered" evidence="1">
    <location>
        <begin position="954"/>
        <end position="1013"/>
    </location>
</feature>
<dbReference type="AlphaFoldDB" id="A0A2R6S6C1"/>
<feature type="compositionally biased region" description="Polar residues" evidence="1">
    <location>
        <begin position="777"/>
        <end position="790"/>
    </location>
</feature>
<dbReference type="OrthoDB" id="3013446at2759"/>
<feature type="compositionally biased region" description="Low complexity" evidence="1">
    <location>
        <begin position="708"/>
        <end position="719"/>
    </location>
</feature>
<reference evidence="2 3" key="1">
    <citation type="submission" date="2018-02" db="EMBL/GenBank/DDBJ databases">
        <title>Genome sequence of the basidiomycete white-rot fungus Phlebia centrifuga.</title>
        <authorList>
            <person name="Granchi Z."/>
            <person name="Peng M."/>
            <person name="de Vries R.P."/>
            <person name="Hilden K."/>
            <person name="Makela M.R."/>
            <person name="Grigoriev I."/>
            <person name="Riley R."/>
        </authorList>
    </citation>
    <scope>NUCLEOTIDE SEQUENCE [LARGE SCALE GENOMIC DNA]</scope>
    <source>
        <strain evidence="2 3">FBCC195</strain>
    </source>
</reference>
<dbReference type="Proteomes" id="UP000186601">
    <property type="component" value="Unassembled WGS sequence"/>
</dbReference>
<name>A0A2R6S6C1_9APHY</name>
<evidence type="ECO:0008006" key="4">
    <source>
        <dbReference type="Google" id="ProtNLM"/>
    </source>
</evidence>
<feature type="compositionally biased region" description="Basic and acidic residues" evidence="1">
    <location>
        <begin position="742"/>
        <end position="755"/>
    </location>
</feature>
<protein>
    <recommendedName>
        <fullName evidence="4">Proteophosphoglycan ppg4</fullName>
    </recommendedName>
</protein>
<sequence length="1039" mass="113863">MAAAMHVSQSLDTSLEAMQDSYPRRMTTTALSPEDIRSPTQPSSLKYNPPQSGTRMSSYSERRVDMPTMDASRGSWVDYPSITGSGRYPGNSGAWRAEKFSDEPGMQQNTHEQVEARIHDGTHTAGAYNPPSGSPPYLHHEGFEGRLQRIPSDDVDGRREPFRATFDTGLVLQTPEMGQRVSGFDQYRENPAHFVPSSPRHPSLPAAGIGAGPSTSNMSPIVPLSAGPSYNAAAMAIPISPKLRAYAQQPTYITPASAPSPINPVYGPPPMPREEICVECAMRDQDMADVDVTSPGVWERESDAMYEDLVRREEQEEVTGHSSQESTSRPRAKGGRLTEEHLRLWLSVNPKEPSSRQQTLDQYVKAQRSLLEAEALAHARALRESRQLDDKMRDAYSQLRRSAYELGSTAQPSDDTGGVRIKAPRTASTPTAAANSHSREVTLLENGMIVEHVDVRREEREERERRKREEKRERSRVRKSSRSSRNADVMSVYSLQTPLHTDSGFFSGMKGDSRYSQSISQRPSSVMTGGIERPHTLLRAQSQASFSDMQSIGSAASPRRSKFFGLKNLSTGWRSQDSLAPSGSMIDMHVALQREQQYLQSLPQGEAVDIGSNTPTLRLGESWPRMDIPTESRSATTEPTPVKKVKGLKKIWKLVTGSGNKGDSLPNGRGQSRSLERPEDDLPLAPPPPLSYLVNRDQRSASARRHVSTPSLPSSNTLSAFATSPQTAPSSLVPSPTSSRRSTVDKEGSDGRKTSDAVVNNEQEQAADSSPEDSRGRATQSTRTLSSGNGPITPPLLSACPTQRTSTVVRRDKSLPPLPGEITAEFPVRSPSESRPQTVFTYDPQSISASQGFFPPQAPFRTDGSRRQSFGGMTSKLPMFSQTMPNKGTFTRAQLSVQPYLAEERYGEFGVPAVTLGQWPGAQFSQGSLQVPGEKIKKRKSKFGLAALFGKKSLSNENNDGANSAPLDLSGLRPSQEGRFDGNTANGHGSGYASPLSTSTHAPRMSTMSRKNIEELVEQDPDFIAYRYPSSDQRLDLLR</sequence>
<feature type="region of interest" description="Disordered" evidence="1">
    <location>
        <begin position="404"/>
        <end position="437"/>
    </location>
</feature>
<feature type="region of interest" description="Disordered" evidence="1">
    <location>
        <begin position="456"/>
        <end position="488"/>
    </location>
</feature>
<organism evidence="2 3">
    <name type="scientific">Hermanssonia centrifuga</name>
    <dbReference type="NCBI Taxonomy" id="98765"/>
    <lineage>
        <taxon>Eukaryota</taxon>
        <taxon>Fungi</taxon>
        <taxon>Dikarya</taxon>
        <taxon>Basidiomycota</taxon>
        <taxon>Agaricomycotina</taxon>
        <taxon>Agaricomycetes</taxon>
        <taxon>Polyporales</taxon>
        <taxon>Meruliaceae</taxon>
        <taxon>Hermanssonia</taxon>
    </lineage>
</organism>
<evidence type="ECO:0000256" key="1">
    <source>
        <dbReference type="SAM" id="MobiDB-lite"/>
    </source>
</evidence>
<evidence type="ECO:0000313" key="2">
    <source>
        <dbReference type="EMBL" id="PSS37806.1"/>
    </source>
</evidence>
<feature type="compositionally biased region" description="Polar residues" evidence="1">
    <location>
        <begin position="720"/>
        <end position="741"/>
    </location>
</feature>
<feature type="compositionally biased region" description="Low complexity" evidence="1">
    <location>
        <begin position="424"/>
        <end position="434"/>
    </location>
</feature>
<dbReference type="EMBL" id="MLYV02000029">
    <property type="protein sequence ID" value="PSS37806.1"/>
    <property type="molecule type" value="Genomic_DNA"/>
</dbReference>
<feature type="compositionally biased region" description="Polar residues" evidence="1">
    <location>
        <begin position="757"/>
        <end position="768"/>
    </location>
</feature>